<dbReference type="NCBIfam" id="NF033709">
    <property type="entry name" value="PorV_fam"/>
    <property type="match status" value="1"/>
</dbReference>
<dbReference type="NCBIfam" id="NF033710">
    <property type="entry name" value="T9SS_OM_PorV"/>
    <property type="match status" value="1"/>
</dbReference>
<dbReference type="InterPro" id="IPR045741">
    <property type="entry name" value="PorV"/>
</dbReference>
<dbReference type="GeneID" id="84580855"/>
<keyword evidence="1" id="KW-0732">Signal</keyword>
<accession>A0A2T5XTZ7</accession>
<proteinExistence type="predicted"/>
<dbReference type="Proteomes" id="UP000243985">
    <property type="component" value="Unassembled WGS sequence"/>
</dbReference>
<evidence type="ECO:0000313" key="4">
    <source>
        <dbReference type="Proteomes" id="UP000243985"/>
    </source>
</evidence>
<dbReference type="Gene3D" id="2.40.160.60">
    <property type="entry name" value="Outer membrane protein transport protein (OMPP1/FadL/TodX)"/>
    <property type="match status" value="1"/>
</dbReference>
<dbReference type="Pfam" id="PF19572">
    <property type="entry name" value="PorV"/>
    <property type="match status" value="1"/>
</dbReference>
<dbReference type="EMBL" id="QBKG01000007">
    <property type="protein sequence ID" value="PTX06405.1"/>
    <property type="molecule type" value="Genomic_DNA"/>
</dbReference>
<comment type="caution">
    <text evidence="3">The sequence shown here is derived from an EMBL/GenBank/DDBJ whole genome shotgun (WGS) entry which is preliminary data.</text>
</comment>
<protein>
    <recommendedName>
        <fullName evidence="2">Type IX secretion system protein PorV domain-containing protein</fullName>
    </recommendedName>
</protein>
<feature type="domain" description="Type IX secretion system protein PorV" evidence="2">
    <location>
        <begin position="24"/>
        <end position="262"/>
    </location>
</feature>
<dbReference type="RefSeq" id="WP_107782252.1">
    <property type="nucleotide sequence ID" value="NZ_CAUUXC010000005.1"/>
</dbReference>
<evidence type="ECO:0000259" key="2">
    <source>
        <dbReference type="Pfam" id="PF19572"/>
    </source>
</evidence>
<organism evidence="3 4">
    <name type="scientific">Capnocytophaga leadbetteri</name>
    <dbReference type="NCBI Taxonomy" id="327575"/>
    <lineage>
        <taxon>Bacteria</taxon>
        <taxon>Pseudomonadati</taxon>
        <taxon>Bacteroidota</taxon>
        <taxon>Flavobacteriia</taxon>
        <taxon>Flavobacteriales</taxon>
        <taxon>Flavobacteriaceae</taxon>
        <taxon>Capnocytophaga</taxon>
    </lineage>
</organism>
<sequence>MKYKKHLKFYALIILLNWFNSFSQEKEHPIITAFPFLLISPDAIASGRGDIGGASSPDIFSQYWNSSKYVFSLPKSGIGMSYTPYLNKLSRDIFLANLSYYRKGNRSAWGGSFRYFSIGAIQQTQLFGSEIYRLGSFLPSEWLLDLSYNLKLSEYYSMGITARYLHSNLRLPTEEKSTAQGIAFDISGYYTSEKHLIGNYLGNYLFGFQISNIGSKIKYEDLGQSFFLPTNFKISGSYTLSIDNENDISLLLELNKLLVPSDTQKHKKTDFLEGIFTSFTDAPNGFSEEMREISWALGFEYSYLQHWCLRTGYFYQHKNKGDKKYFTIGTGFNMQHWQLDFSYLFSTVSTVNPLSNSLRISLQYIF</sequence>
<gene>
    <name evidence="3" type="ORF">C8P65_10763</name>
</gene>
<dbReference type="AlphaFoldDB" id="A0A2T5XTZ7"/>
<evidence type="ECO:0000313" key="3">
    <source>
        <dbReference type="EMBL" id="PTX06405.1"/>
    </source>
</evidence>
<reference evidence="3 4" key="1">
    <citation type="submission" date="2018-04" db="EMBL/GenBank/DDBJ databases">
        <title>Genomic Encyclopedia of Archaeal and Bacterial Type Strains, Phase II (KMG-II): from individual species to whole genera.</title>
        <authorList>
            <person name="Goeker M."/>
        </authorList>
    </citation>
    <scope>NUCLEOTIDE SEQUENCE [LARGE SCALE GENOMIC DNA]</scope>
    <source>
        <strain evidence="3 4">DSM 22902</strain>
    </source>
</reference>
<name>A0A2T5XTZ7_9FLAO</name>
<evidence type="ECO:0000256" key="1">
    <source>
        <dbReference type="SAM" id="SignalP"/>
    </source>
</evidence>
<feature type="chain" id="PRO_5015421367" description="Type IX secretion system protein PorV domain-containing protein" evidence="1">
    <location>
        <begin position="24"/>
        <end position="366"/>
    </location>
</feature>
<dbReference type="InterPro" id="IPR047799">
    <property type="entry name" value="T9SS_OM_PorV"/>
</dbReference>
<feature type="signal peptide" evidence="1">
    <location>
        <begin position="1"/>
        <end position="23"/>
    </location>
</feature>